<proteinExistence type="predicted"/>
<dbReference type="Proteomes" id="UP000242501">
    <property type="component" value="Unassembled WGS sequence"/>
</dbReference>
<dbReference type="EMBL" id="FMYL01000001">
    <property type="protein sequence ID" value="SDB83037.1"/>
    <property type="molecule type" value="Genomic_DNA"/>
</dbReference>
<gene>
    <name evidence="1" type="ORF">SAMN05421733_101408</name>
</gene>
<sequence>MSDQFLQHLISFAEAGNQQKIQLEHMTYQGWVMEVSEDGLVISTGYNDKVGKDVSLSIPELKQAQLFFWDTKHDAWQLFEPLA</sequence>
<evidence type="ECO:0000313" key="2">
    <source>
        <dbReference type="Proteomes" id="UP000242501"/>
    </source>
</evidence>
<keyword evidence="2" id="KW-1185">Reference proteome</keyword>
<protein>
    <submittedName>
        <fullName evidence="1">Uncharacterized protein</fullName>
    </submittedName>
</protein>
<organism evidence="1 2">
    <name type="scientific">Acinetobacter boissieri</name>
    <dbReference type="NCBI Taxonomy" id="1219383"/>
    <lineage>
        <taxon>Bacteria</taxon>
        <taxon>Pseudomonadati</taxon>
        <taxon>Pseudomonadota</taxon>
        <taxon>Gammaproteobacteria</taxon>
        <taxon>Moraxellales</taxon>
        <taxon>Moraxellaceae</taxon>
        <taxon>Acinetobacter</taxon>
    </lineage>
</organism>
<evidence type="ECO:0000313" key="1">
    <source>
        <dbReference type="EMBL" id="SDB83037.1"/>
    </source>
</evidence>
<dbReference type="OrthoDB" id="6699058at2"/>
<dbReference type="STRING" id="1219383.SAMN05421733_101408"/>
<accession>A0A1G6GM38</accession>
<dbReference type="RefSeq" id="WP_092746656.1">
    <property type="nucleotide sequence ID" value="NZ_FMYL01000001.1"/>
</dbReference>
<reference evidence="2" key="1">
    <citation type="submission" date="2016-09" db="EMBL/GenBank/DDBJ databases">
        <authorList>
            <person name="Varghese N."/>
            <person name="Submissions S."/>
        </authorList>
    </citation>
    <scope>NUCLEOTIDE SEQUENCE [LARGE SCALE GENOMIC DNA]</scope>
    <source>
        <strain evidence="2">ANC 4422</strain>
    </source>
</reference>
<name>A0A1G6GM38_9GAMM</name>
<dbReference type="AlphaFoldDB" id="A0A1G6GM38"/>